<dbReference type="PANTHER" id="PTHR31147">
    <property type="entry name" value="ACYL TRANSFERASE 4"/>
    <property type="match status" value="1"/>
</dbReference>
<dbReference type="InterPro" id="IPR023213">
    <property type="entry name" value="CAT-like_dom_sf"/>
</dbReference>
<dbReference type="Gene3D" id="3.30.559.10">
    <property type="entry name" value="Chloramphenicol acetyltransferase-like domain"/>
    <property type="match status" value="2"/>
</dbReference>
<proteinExistence type="inferred from homology"/>
<dbReference type="Proteomes" id="UP000006038">
    <property type="component" value="Unassembled WGS sequence"/>
</dbReference>
<dbReference type="HOGENOM" id="CLU_014546_2_2_1"/>
<dbReference type="GO" id="GO:0050734">
    <property type="term" value="F:hydroxycinnamoyltransferase activity"/>
    <property type="evidence" value="ECO:0007669"/>
    <property type="project" value="UniProtKB-ARBA"/>
</dbReference>
<dbReference type="InterPro" id="IPR050898">
    <property type="entry name" value="Plant_acyltransferase"/>
</dbReference>
<dbReference type="OMA" id="CRNGKGH"/>
<dbReference type="Pfam" id="PF02458">
    <property type="entry name" value="Transferase"/>
    <property type="match status" value="1"/>
</dbReference>
<accession>J3KTX7</accession>
<protein>
    <submittedName>
        <fullName evidence="2">Uncharacterized protein</fullName>
    </submittedName>
</protein>
<evidence type="ECO:0000313" key="2">
    <source>
        <dbReference type="EnsemblPlants" id="OB0037G10100.1"/>
    </source>
</evidence>
<dbReference type="PANTHER" id="PTHR31147:SF54">
    <property type="entry name" value="OS10G0105900 PROTEIN"/>
    <property type="match status" value="1"/>
</dbReference>
<keyword evidence="3" id="KW-1185">Reference proteome</keyword>
<organism evidence="2">
    <name type="scientific">Oryza brachyantha</name>
    <name type="common">malo sina</name>
    <dbReference type="NCBI Taxonomy" id="4533"/>
    <lineage>
        <taxon>Eukaryota</taxon>
        <taxon>Viridiplantae</taxon>
        <taxon>Streptophyta</taxon>
        <taxon>Embryophyta</taxon>
        <taxon>Tracheophyta</taxon>
        <taxon>Spermatophyta</taxon>
        <taxon>Magnoliopsida</taxon>
        <taxon>Liliopsida</taxon>
        <taxon>Poales</taxon>
        <taxon>Poaceae</taxon>
        <taxon>BOP clade</taxon>
        <taxon>Oryzoideae</taxon>
        <taxon>Oryzeae</taxon>
        <taxon>Oryzinae</taxon>
        <taxon>Oryza</taxon>
    </lineage>
</organism>
<name>J3KTX7_ORYBR</name>
<sequence>MFSVPLYYFYIISSMVTRLKCGGFVTGFYTCHNIADGFGMIQFMKAIADLAHTDKLPIVPPVWEREILMARAPPCVTYLNPAITSLLSNGPDGDDSSKDIMLSTPPEAMVTRVFFFSATDIASLRTHVPLHLAQSTTTFDVLTAAAWRCRTSAIGYQKGERVYLAFTLNARGRCGSGVLPVPRGYFGNALFYAVIDCAVDELCGKPLGHAVELVHNAKIGMASEEEHMRSMVDAMAVQRELPPVVLERTYIVSDTRYLGEDELDFGWAERVGGGIPLPMLAGSIGVSEYTKCKNSDGDYSTAMRMHLPRPAMDYFAKEMDMLLNN</sequence>
<evidence type="ECO:0000313" key="3">
    <source>
        <dbReference type="Proteomes" id="UP000006038"/>
    </source>
</evidence>
<evidence type="ECO:0000256" key="1">
    <source>
        <dbReference type="ARBA" id="ARBA00009861"/>
    </source>
</evidence>
<dbReference type="Gramene" id="OB0037G10100.1">
    <property type="protein sequence ID" value="OB0037G10100.1"/>
    <property type="gene ID" value="OB0037G10100"/>
</dbReference>
<dbReference type="EnsemblPlants" id="OB0037G10100.1">
    <property type="protein sequence ID" value="OB0037G10100.1"/>
    <property type="gene ID" value="OB0037G10100"/>
</dbReference>
<dbReference type="AlphaFoldDB" id="J3KTX7"/>
<dbReference type="eggNOG" id="ENOG502QUSI">
    <property type="taxonomic scope" value="Eukaryota"/>
</dbReference>
<comment type="similarity">
    <text evidence="1">Belongs to the plant acyltransferase family.</text>
</comment>
<reference evidence="2" key="1">
    <citation type="submission" date="2015-06" db="UniProtKB">
        <authorList>
            <consortium name="EnsemblPlants"/>
        </authorList>
    </citation>
    <scope>IDENTIFICATION</scope>
</reference>